<dbReference type="PANTHER" id="PTHR48079:SF6">
    <property type="entry name" value="NAD(P)-BINDING DOMAIN-CONTAINING PROTEIN-RELATED"/>
    <property type="match status" value="1"/>
</dbReference>
<dbReference type="EMBL" id="JFFI01000617">
    <property type="protein sequence ID" value="KXH66693.1"/>
    <property type="molecule type" value="Genomic_DNA"/>
</dbReference>
<dbReference type="OrthoDB" id="2130169at2759"/>
<dbReference type="GO" id="GO:0005737">
    <property type="term" value="C:cytoplasm"/>
    <property type="evidence" value="ECO:0007669"/>
    <property type="project" value="TreeGrafter"/>
</dbReference>
<dbReference type="GO" id="GO:0004029">
    <property type="term" value="F:aldehyde dehydrogenase (NAD+) activity"/>
    <property type="evidence" value="ECO:0007669"/>
    <property type="project" value="TreeGrafter"/>
</dbReference>
<organism evidence="2 3">
    <name type="scientific">Colletotrichum salicis</name>
    <dbReference type="NCBI Taxonomy" id="1209931"/>
    <lineage>
        <taxon>Eukaryota</taxon>
        <taxon>Fungi</taxon>
        <taxon>Dikarya</taxon>
        <taxon>Ascomycota</taxon>
        <taxon>Pezizomycotina</taxon>
        <taxon>Sordariomycetes</taxon>
        <taxon>Hypocreomycetidae</taxon>
        <taxon>Glomerellales</taxon>
        <taxon>Glomerellaceae</taxon>
        <taxon>Colletotrichum</taxon>
        <taxon>Colletotrichum acutatum species complex</taxon>
    </lineage>
</organism>
<comment type="caution">
    <text evidence="2">The sequence shown here is derived from an EMBL/GenBank/DDBJ whole genome shotgun (WGS) entry which is preliminary data.</text>
</comment>
<dbReference type="Proteomes" id="UP000070121">
    <property type="component" value="Unassembled WGS sequence"/>
</dbReference>
<reference evidence="2 3" key="1">
    <citation type="submission" date="2014-02" db="EMBL/GenBank/DDBJ databases">
        <title>The genome sequence of Colletotrichum salicis CBS 607.94.</title>
        <authorList>
            <person name="Baroncelli R."/>
            <person name="Thon M.R."/>
        </authorList>
    </citation>
    <scope>NUCLEOTIDE SEQUENCE [LARGE SCALE GENOMIC DNA]</scope>
    <source>
        <strain evidence="2 3">CBS 607.94</strain>
    </source>
</reference>
<dbReference type="SUPFAM" id="SSF51735">
    <property type="entry name" value="NAD(P)-binding Rossmann-fold domains"/>
    <property type="match status" value="1"/>
</dbReference>
<dbReference type="Gene3D" id="3.40.50.720">
    <property type="entry name" value="NAD(P)-binding Rossmann-like Domain"/>
    <property type="match status" value="1"/>
</dbReference>
<dbReference type="InterPro" id="IPR001509">
    <property type="entry name" value="Epimerase_deHydtase"/>
</dbReference>
<sequence length="342" mass="37266">MPTNSSVFLLGPGFIGLQVAGELLAKGYRVTTMVRRPEAAKPLEDMGCRIVRGSLDDHDIISDTVADSHVVIHTATADHLPSVQSVLDGIARRKTAGKNTIYIHTSGCSVLSDDSNGEYASNKIYEDDKPDTIDSLSPDAPHRRIDLAILKGRQELGASAKIAIVIPPVIYGVGMQNRLSIQITTMTRFALKHGFAGFVGGGKSIWGQIHVADLARGYVTILEDLESLPTDKALDNPYFFVENGEEHSWGKCAEEIGKALCEAGELKDPNPRQIPESMYGDLFGEWSMAVVGQNARNRANRLRALGWKPREKSTFESLVSDELPIILAEDRDFKGYSATVAS</sequence>
<dbReference type="InterPro" id="IPR036291">
    <property type="entry name" value="NAD(P)-bd_dom_sf"/>
</dbReference>
<keyword evidence="3" id="KW-1185">Reference proteome</keyword>
<evidence type="ECO:0000313" key="3">
    <source>
        <dbReference type="Proteomes" id="UP000070121"/>
    </source>
</evidence>
<feature type="domain" description="NAD-dependent epimerase/dehydratase" evidence="1">
    <location>
        <begin position="13"/>
        <end position="229"/>
    </location>
</feature>
<dbReference type="PANTHER" id="PTHR48079">
    <property type="entry name" value="PROTEIN YEEZ"/>
    <property type="match status" value="1"/>
</dbReference>
<evidence type="ECO:0000313" key="2">
    <source>
        <dbReference type="EMBL" id="KXH66693.1"/>
    </source>
</evidence>
<accession>A0A135V1Z9</accession>
<gene>
    <name evidence="2" type="ORF">CSAL01_13581</name>
</gene>
<dbReference type="AlphaFoldDB" id="A0A135V1Z9"/>
<proteinExistence type="predicted"/>
<name>A0A135V1Z9_9PEZI</name>
<dbReference type="Pfam" id="PF01370">
    <property type="entry name" value="Epimerase"/>
    <property type="match status" value="1"/>
</dbReference>
<dbReference type="InterPro" id="IPR051783">
    <property type="entry name" value="NAD(P)-dependent_oxidoreduct"/>
</dbReference>
<dbReference type="STRING" id="1209931.A0A135V1Z9"/>
<protein>
    <recommendedName>
        <fullName evidence="1">NAD-dependent epimerase/dehydratase domain-containing protein</fullName>
    </recommendedName>
</protein>
<evidence type="ECO:0000259" key="1">
    <source>
        <dbReference type="Pfam" id="PF01370"/>
    </source>
</evidence>